<feature type="domain" description="Smf/DprA SLOG" evidence="1">
    <location>
        <begin position="9"/>
        <end position="71"/>
    </location>
</feature>
<reference evidence="2" key="2">
    <citation type="journal article" date="2021" name="PeerJ">
        <title>Extensive microbial diversity within the chicken gut microbiome revealed by metagenomics and culture.</title>
        <authorList>
            <person name="Gilroy R."/>
            <person name="Ravi A."/>
            <person name="Getino M."/>
            <person name="Pursley I."/>
            <person name="Horton D.L."/>
            <person name="Alikhan N.F."/>
            <person name="Baker D."/>
            <person name="Gharbi K."/>
            <person name="Hall N."/>
            <person name="Watson M."/>
            <person name="Adriaenssens E.M."/>
            <person name="Foster-Nyarko E."/>
            <person name="Jarju S."/>
            <person name="Secka A."/>
            <person name="Antonio M."/>
            <person name="Oren A."/>
            <person name="Chaudhuri R.R."/>
            <person name="La Ragione R."/>
            <person name="Hildebrand F."/>
            <person name="Pallen M.J."/>
        </authorList>
    </citation>
    <scope>NUCLEOTIDE SEQUENCE</scope>
    <source>
        <strain evidence="2">CHK154-7741</strain>
    </source>
</reference>
<protein>
    <submittedName>
        <fullName evidence="2">DNA-processing protein DprA</fullName>
    </submittedName>
</protein>
<dbReference type="SUPFAM" id="SSF102405">
    <property type="entry name" value="MCP/YpsA-like"/>
    <property type="match status" value="1"/>
</dbReference>
<name>A0A9D1N0W2_9CLOT</name>
<dbReference type="AlphaFoldDB" id="A0A9D1N0W2"/>
<evidence type="ECO:0000313" key="3">
    <source>
        <dbReference type="Proteomes" id="UP000886748"/>
    </source>
</evidence>
<sequence>MELATIQQSAKRIAIIGSRNLPITHQQIIETLSFALASQGNTIITSGGSSGTNAATIRGAMKANPDKLKVILPQTIGQQPSDVQDQLIGVPNIIEHSDRAMMTLADASRICNREIIDDCQQLICFLSHTSNTLHKAIDYAEESHKVITAFYLD</sequence>
<comment type="caution">
    <text evidence="2">The sequence shown here is derived from an EMBL/GenBank/DDBJ whole genome shotgun (WGS) entry which is preliminary data.</text>
</comment>
<dbReference type="InterPro" id="IPR057666">
    <property type="entry name" value="DrpA_SLOG"/>
</dbReference>
<proteinExistence type="predicted"/>
<dbReference type="Gene3D" id="3.40.50.450">
    <property type="match status" value="1"/>
</dbReference>
<dbReference type="EMBL" id="DVOD01000050">
    <property type="protein sequence ID" value="HIU92795.1"/>
    <property type="molecule type" value="Genomic_DNA"/>
</dbReference>
<organism evidence="2 3">
    <name type="scientific">Candidatus Limenecus avicola</name>
    <dbReference type="NCBI Taxonomy" id="2840847"/>
    <lineage>
        <taxon>Bacteria</taxon>
        <taxon>Bacillati</taxon>
        <taxon>Bacillota</taxon>
        <taxon>Clostridia</taxon>
        <taxon>Eubacteriales</taxon>
        <taxon>Clostridiaceae</taxon>
        <taxon>Clostridiaceae incertae sedis</taxon>
        <taxon>Candidatus Limenecus</taxon>
    </lineage>
</organism>
<accession>A0A9D1N0W2</accession>
<gene>
    <name evidence="2" type="ORF">IAD26_06655</name>
</gene>
<evidence type="ECO:0000313" key="2">
    <source>
        <dbReference type="EMBL" id="HIU92795.1"/>
    </source>
</evidence>
<reference evidence="2" key="1">
    <citation type="submission" date="2020-10" db="EMBL/GenBank/DDBJ databases">
        <authorList>
            <person name="Gilroy R."/>
        </authorList>
    </citation>
    <scope>NUCLEOTIDE SEQUENCE</scope>
    <source>
        <strain evidence="2">CHK154-7741</strain>
    </source>
</reference>
<dbReference type="Pfam" id="PF02481">
    <property type="entry name" value="DNA_processg_A"/>
    <property type="match status" value="1"/>
</dbReference>
<evidence type="ECO:0000259" key="1">
    <source>
        <dbReference type="Pfam" id="PF02481"/>
    </source>
</evidence>
<dbReference type="Proteomes" id="UP000886748">
    <property type="component" value="Unassembled WGS sequence"/>
</dbReference>